<dbReference type="AlphaFoldDB" id="A0AAD8APV7"/>
<evidence type="ECO:0000256" key="2">
    <source>
        <dbReference type="ARBA" id="ARBA00004673"/>
    </source>
</evidence>
<comment type="subcellular location">
    <subcellularLocation>
        <location evidence="1">Mitochondrion inner membrane</location>
        <topology evidence="1">Single-pass membrane protein</topology>
    </subcellularLocation>
</comment>
<evidence type="ECO:0000256" key="7">
    <source>
        <dbReference type="ARBA" id="ARBA00023128"/>
    </source>
</evidence>
<accession>A0AAD8APV7</accession>
<reference evidence="10" key="1">
    <citation type="journal article" date="2023" name="IScience">
        <title>Live-bearing cockroach genome reveals convergent evolutionary mechanisms linked to viviparity in insects and beyond.</title>
        <authorList>
            <person name="Fouks B."/>
            <person name="Harrison M.C."/>
            <person name="Mikhailova A.A."/>
            <person name="Marchal E."/>
            <person name="English S."/>
            <person name="Carruthers M."/>
            <person name="Jennings E.C."/>
            <person name="Chiamaka E.L."/>
            <person name="Frigard R.A."/>
            <person name="Pippel M."/>
            <person name="Attardo G.M."/>
            <person name="Benoit J.B."/>
            <person name="Bornberg-Bauer E."/>
            <person name="Tobe S.S."/>
        </authorList>
    </citation>
    <scope>NUCLEOTIDE SEQUENCE</scope>
    <source>
        <strain evidence="10">Stay&amp;Tobe</strain>
    </source>
</reference>
<evidence type="ECO:0000256" key="8">
    <source>
        <dbReference type="ARBA" id="ARBA00023136"/>
    </source>
</evidence>
<keyword evidence="8 9" id="KW-0472">Membrane</keyword>
<dbReference type="InterPro" id="IPR034884">
    <property type="entry name" value="Cytochrome_c_oxidase_VIc/VIIs"/>
</dbReference>
<dbReference type="GO" id="GO:0005743">
    <property type="term" value="C:mitochondrial inner membrane"/>
    <property type="evidence" value="ECO:0007669"/>
    <property type="project" value="UniProtKB-SubCell"/>
</dbReference>
<dbReference type="PANTHER" id="PTHR48416:SF1">
    <property type="entry name" value="CYTOCHROME C OXIDASE SUBUNIT 6C"/>
    <property type="match status" value="1"/>
</dbReference>
<dbReference type="Gene3D" id="4.10.93.10">
    <property type="entry name" value="Mitochondrial cytochrome c oxidase subunit VIc/VIIs"/>
    <property type="match status" value="1"/>
</dbReference>
<feature type="transmembrane region" description="Helical" evidence="9">
    <location>
        <begin position="24"/>
        <end position="44"/>
    </location>
</feature>
<evidence type="ECO:0000256" key="1">
    <source>
        <dbReference type="ARBA" id="ARBA00004434"/>
    </source>
</evidence>
<evidence type="ECO:0000256" key="5">
    <source>
        <dbReference type="ARBA" id="ARBA00022792"/>
    </source>
</evidence>
<dbReference type="InterPro" id="IPR037169">
    <property type="entry name" value="Cytochrome_c_oxidase_VIc_sf"/>
</dbReference>
<dbReference type="SUPFAM" id="SSF81415">
    <property type="entry name" value="Mitochondrial cytochrome c oxidase subunit VIc"/>
    <property type="match status" value="1"/>
</dbReference>
<evidence type="ECO:0000313" key="10">
    <source>
        <dbReference type="EMBL" id="KAJ9601628.1"/>
    </source>
</evidence>
<dbReference type="CDD" id="cd22901">
    <property type="entry name" value="CcO_VIc"/>
    <property type="match status" value="1"/>
</dbReference>
<evidence type="ECO:0000256" key="6">
    <source>
        <dbReference type="ARBA" id="ARBA00022989"/>
    </source>
</evidence>
<keyword evidence="11" id="KW-1185">Reference proteome</keyword>
<keyword evidence="7" id="KW-0496">Mitochondrion</keyword>
<gene>
    <name evidence="10" type="ORF">L9F63_000236</name>
</gene>
<dbReference type="EMBL" id="JASPKZ010000007">
    <property type="protein sequence ID" value="KAJ9601628.1"/>
    <property type="molecule type" value="Genomic_DNA"/>
</dbReference>
<evidence type="ECO:0000313" key="11">
    <source>
        <dbReference type="Proteomes" id="UP001233999"/>
    </source>
</evidence>
<reference evidence="10" key="2">
    <citation type="submission" date="2023-05" db="EMBL/GenBank/DDBJ databases">
        <authorList>
            <person name="Fouks B."/>
        </authorList>
    </citation>
    <scope>NUCLEOTIDE SEQUENCE</scope>
    <source>
        <strain evidence="10">Stay&amp;Tobe</strain>
        <tissue evidence="10">Testes</tissue>
    </source>
</reference>
<sequence>MADKAVQRLSKPQMRGLLNATTRLHIPIALAVSAVTTVVFKFLWVDRRKAKYAEFHKNYDAEKDFERMRKAGVFNSC</sequence>
<dbReference type="InterPro" id="IPR051389">
    <property type="entry name" value="Cytochrome_c_oxidase_VIc"/>
</dbReference>
<keyword evidence="6 9" id="KW-1133">Transmembrane helix</keyword>
<comment type="caution">
    <text evidence="10">The sequence shown here is derived from an EMBL/GenBank/DDBJ whole genome shotgun (WGS) entry which is preliminary data.</text>
</comment>
<name>A0AAD8APV7_DIPPU</name>
<keyword evidence="5" id="KW-0999">Mitochondrion inner membrane</keyword>
<evidence type="ECO:0008006" key="12">
    <source>
        <dbReference type="Google" id="ProtNLM"/>
    </source>
</evidence>
<keyword evidence="4 9" id="KW-0812">Transmembrane</keyword>
<comment type="similarity">
    <text evidence="3">Belongs to the cytochrome c oxidase subunit 6c family.</text>
</comment>
<protein>
    <recommendedName>
        <fullName evidence="12">Mitochondrial cytochrome c oxidase subunit VIc/VIIs domain-containing protein</fullName>
    </recommendedName>
</protein>
<dbReference type="Proteomes" id="UP001233999">
    <property type="component" value="Unassembled WGS sequence"/>
</dbReference>
<dbReference type="Pfam" id="PF02937">
    <property type="entry name" value="COX6C"/>
    <property type="match status" value="1"/>
</dbReference>
<proteinExistence type="inferred from homology"/>
<evidence type="ECO:0000256" key="3">
    <source>
        <dbReference type="ARBA" id="ARBA00007204"/>
    </source>
</evidence>
<evidence type="ECO:0000256" key="4">
    <source>
        <dbReference type="ARBA" id="ARBA00022692"/>
    </source>
</evidence>
<comment type="pathway">
    <text evidence="2">Energy metabolism; oxidative phosphorylation.</text>
</comment>
<evidence type="ECO:0000256" key="9">
    <source>
        <dbReference type="SAM" id="Phobius"/>
    </source>
</evidence>
<dbReference type="PANTHER" id="PTHR48416">
    <property type="entry name" value="CYTOCHROME C OXIDASE SUBUNIT 6C"/>
    <property type="match status" value="1"/>
</dbReference>
<organism evidence="10 11">
    <name type="scientific">Diploptera punctata</name>
    <name type="common">Pacific beetle cockroach</name>
    <dbReference type="NCBI Taxonomy" id="6984"/>
    <lineage>
        <taxon>Eukaryota</taxon>
        <taxon>Metazoa</taxon>
        <taxon>Ecdysozoa</taxon>
        <taxon>Arthropoda</taxon>
        <taxon>Hexapoda</taxon>
        <taxon>Insecta</taxon>
        <taxon>Pterygota</taxon>
        <taxon>Neoptera</taxon>
        <taxon>Polyneoptera</taxon>
        <taxon>Dictyoptera</taxon>
        <taxon>Blattodea</taxon>
        <taxon>Blaberoidea</taxon>
        <taxon>Blaberidae</taxon>
        <taxon>Diplopterinae</taxon>
        <taxon>Diploptera</taxon>
    </lineage>
</organism>